<dbReference type="Pfam" id="PF00589">
    <property type="entry name" value="Phage_integrase"/>
    <property type="match status" value="1"/>
</dbReference>
<evidence type="ECO:0000313" key="6">
    <source>
        <dbReference type="EMBL" id="VAX05645.1"/>
    </source>
</evidence>
<reference evidence="6" key="1">
    <citation type="submission" date="2018-06" db="EMBL/GenBank/DDBJ databases">
        <authorList>
            <person name="Zhirakovskaya E."/>
        </authorList>
    </citation>
    <scope>NUCLEOTIDE SEQUENCE</scope>
</reference>
<dbReference type="PANTHER" id="PTHR30349">
    <property type="entry name" value="PHAGE INTEGRASE-RELATED"/>
    <property type="match status" value="1"/>
</dbReference>
<dbReference type="InterPro" id="IPR010998">
    <property type="entry name" value="Integrase_recombinase_N"/>
</dbReference>
<protein>
    <submittedName>
        <fullName evidence="6">Integron integrase IntIPac</fullName>
    </submittedName>
</protein>
<dbReference type="AlphaFoldDB" id="A0A3B1BHJ6"/>
<keyword evidence="3" id="KW-0238">DNA-binding</keyword>
<evidence type="ECO:0000256" key="1">
    <source>
        <dbReference type="ARBA" id="ARBA00008857"/>
    </source>
</evidence>
<dbReference type="GO" id="GO:0015074">
    <property type="term" value="P:DNA integration"/>
    <property type="evidence" value="ECO:0007669"/>
    <property type="project" value="InterPro"/>
</dbReference>
<dbReference type="InterPro" id="IPR011946">
    <property type="entry name" value="Integrase_integron-type"/>
</dbReference>
<dbReference type="Gene3D" id="1.10.443.10">
    <property type="entry name" value="Intergrase catalytic core"/>
    <property type="match status" value="1"/>
</dbReference>
<proteinExistence type="inferred from homology"/>
<keyword evidence="4" id="KW-0233">DNA recombination</keyword>
<dbReference type="InterPro" id="IPR011010">
    <property type="entry name" value="DNA_brk_join_enz"/>
</dbReference>
<dbReference type="InterPro" id="IPR004107">
    <property type="entry name" value="Integrase_SAM-like_N"/>
</dbReference>
<dbReference type="SUPFAM" id="SSF56349">
    <property type="entry name" value="DNA breaking-rejoining enzymes"/>
    <property type="match status" value="1"/>
</dbReference>
<feature type="domain" description="Tyr recombinase" evidence="5">
    <location>
        <begin position="46"/>
        <end position="259"/>
    </location>
</feature>
<keyword evidence="2" id="KW-0229">DNA integration</keyword>
<dbReference type="GO" id="GO:0006310">
    <property type="term" value="P:DNA recombination"/>
    <property type="evidence" value="ECO:0007669"/>
    <property type="project" value="UniProtKB-KW"/>
</dbReference>
<accession>A0A3B1BHJ6</accession>
<dbReference type="PROSITE" id="PS51898">
    <property type="entry name" value="TYR_RECOMBINASE"/>
    <property type="match status" value="1"/>
</dbReference>
<dbReference type="Gene3D" id="1.10.150.130">
    <property type="match status" value="1"/>
</dbReference>
<dbReference type="Pfam" id="PF13495">
    <property type="entry name" value="Phage_int_SAM_4"/>
    <property type="match status" value="1"/>
</dbReference>
<evidence type="ECO:0000256" key="4">
    <source>
        <dbReference type="ARBA" id="ARBA00023172"/>
    </source>
</evidence>
<dbReference type="PANTHER" id="PTHR30349:SF64">
    <property type="entry name" value="PROPHAGE INTEGRASE INTD-RELATED"/>
    <property type="match status" value="1"/>
</dbReference>
<gene>
    <name evidence="6" type="ORF">MNBD_GAMMA26-1649</name>
</gene>
<dbReference type="EMBL" id="UOFX01000006">
    <property type="protein sequence ID" value="VAX05645.1"/>
    <property type="molecule type" value="Genomic_DNA"/>
</dbReference>
<feature type="non-terminal residue" evidence="6">
    <location>
        <position position="1"/>
    </location>
</feature>
<organism evidence="6">
    <name type="scientific">hydrothermal vent metagenome</name>
    <dbReference type="NCBI Taxonomy" id="652676"/>
    <lineage>
        <taxon>unclassified sequences</taxon>
        <taxon>metagenomes</taxon>
        <taxon>ecological metagenomes</taxon>
    </lineage>
</organism>
<dbReference type="InterPro" id="IPR050090">
    <property type="entry name" value="Tyrosine_recombinase_XerCD"/>
</dbReference>
<sequence>HLSMNRNVAAATQSQALNAIVFLYRDVLDLPVCDDLAPVKARKKKRLPTVLSQEEVNRLIKAMEGTHRLMAKLMFGSGLRLMEVLRLRVHDLDYAKQQILVRDGKGNKDRSTLFPELLHEQMQVHMERVKVMHEKDLQDGYGEVYLPGALARKYPNAARAWGWQYVFPSKSLSQDPRSHRIRRHHVHETSLQKAVKSASLEAKIDKRVSCHTLRHSFATSLLENGVNIRVLQELLGHKDVSTTEIYTHVMDKSFQNIDSPLLGLDDEV</sequence>
<dbReference type="InterPro" id="IPR002104">
    <property type="entry name" value="Integrase_catalytic"/>
</dbReference>
<evidence type="ECO:0000256" key="2">
    <source>
        <dbReference type="ARBA" id="ARBA00022908"/>
    </source>
</evidence>
<dbReference type="NCBIfam" id="TIGR02249">
    <property type="entry name" value="integrase_gron"/>
    <property type="match status" value="1"/>
</dbReference>
<evidence type="ECO:0000256" key="3">
    <source>
        <dbReference type="ARBA" id="ARBA00023125"/>
    </source>
</evidence>
<dbReference type="InterPro" id="IPR013762">
    <property type="entry name" value="Integrase-like_cat_sf"/>
</dbReference>
<comment type="similarity">
    <text evidence="1">Belongs to the 'phage' integrase family.</text>
</comment>
<dbReference type="GO" id="GO:0003677">
    <property type="term" value="F:DNA binding"/>
    <property type="evidence" value="ECO:0007669"/>
    <property type="project" value="UniProtKB-KW"/>
</dbReference>
<evidence type="ECO:0000259" key="5">
    <source>
        <dbReference type="PROSITE" id="PS51898"/>
    </source>
</evidence>
<name>A0A3B1BHJ6_9ZZZZ</name>